<evidence type="ECO:0000256" key="5">
    <source>
        <dbReference type="ARBA" id="ARBA00022597"/>
    </source>
</evidence>
<keyword evidence="5" id="KW-0762">Sugar transport</keyword>
<evidence type="ECO:0000256" key="13">
    <source>
        <dbReference type="ARBA" id="ARBA00023237"/>
    </source>
</evidence>
<dbReference type="GO" id="GO:0015159">
    <property type="term" value="F:polysaccharide transmembrane transporter activity"/>
    <property type="evidence" value="ECO:0007669"/>
    <property type="project" value="InterPro"/>
</dbReference>
<dbReference type="Pfam" id="PF22461">
    <property type="entry name" value="SLBB_2"/>
    <property type="match status" value="2"/>
</dbReference>
<dbReference type="GO" id="GO:0046930">
    <property type="term" value="C:pore complex"/>
    <property type="evidence" value="ECO:0007669"/>
    <property type="project" value="UniProtKB-KW"/>
</dbReference>
<evidence type="ECO:0000256" key="10">
    <source>
        <dbReference type="ARBA" id="ARBA00023114"/>
    </source>
</evidence>
<comment type="similarity">
    <text evidence="2">Belongs to the BexD/CtrA/VexA family.</text>
</comment>
<dbReference type="InterPro" id="IPR003715">
    <property type="entry name" value="Poly_export_N"/>
</dbReference>
<feature type="chain" id="PRO_5007276783" evidence="15">
    <location>
        <begin position="20"/>
        <end position="377"/>
    </location>
</feature>
<gene>
    <name evidence="18" type="ORF">CFter6_2448</name>
</gene>
<evidence type="ECO:0000256" key="1">
    <source>
        <dbReference type="ARBA" id="ARBA00004571"/>
    </source>
</evidence>
<keyword evidence="11" id="KW-0472">Membrane</keyword>
<feature type="signal peptide" evidence="15">
    <location>
        <begin position="1"/>
        <end position="19"/>
    </location>
</feature>
<evidence type="ECO:0000259" key="16">
    <source>
        <dbReference type="Pfam" id="PF02563"/>
    </source>
</evidence>
<dbReference type="OrthoDB" id="9815244at2"/>
<keyword evidence="10" id="KW-0626">Porin</keyword>
<dbReference type="Gene3D" id="3.10.560.10">
    <property type="entry name" value="Outer membrane lipoprotein wza domain like"/>
    <property type="match status" value="2"/>
</dbReference>
<dbReference type="Proteomes" id="UP000072421">
    <property type="component" value="Chromosome"/>
</dbReference>
<dbReference type="PANTHER" id="PTHR33619">
    <property type="entry name" value="POLYSACCHARIDE EXPORT PROTEIN GFCE-RELATED"/>
    <property type="match status" value="1"/>
</dbReference>
<dbReference type="GO" id="GO:0015288">
    <property type="term" value="F:porin activity"/>
    <property type="evidence" value="ECO:0007669"/>
    <property type="project" value="UniProtKB-KW"/>
</dbReference>
<keyword evidence="14" id="KW-0449">Lipoprotein</keyword>
<evidence type="ECO:0000256" key="9">
    <source>
        <dbReference type="ARBA" id="ARBA00023065"/>
    </source>
</evidence>
<dbReference type="AlphaFoldDB" id="A0A127PBC4"/>
<dbReference type="GO" id="GO:0009279">
    <property type="term" value="C:cell outer membrane"/>
    <property type="evidence" value="ECO:0007669"/>
    <property type="project" value="UniProtKB-SubCell"/>
</dbReference>
<dbReference type="PATRIC" id="fig|158899.10.peg.2442"/>
<evidence type="ECO:0000256" key="15">
    <source>
        <dbReference type="SAM" id="SignalP"/>
    </source>
</evidence>
<evidence type="ECO:0000256" key="4">
    <source>
        <dbReference type="ARBA" id="ARBA00022452"/>
    </source>
</evidence>
<dbReference type="InterPro" id="IPR049712">
    <property type="entry name" value="Poly_export"/>
</dbReference>
<keyword evidence="7 15" id="KW-0732">Signal</keyword>
<evidence type="ECO:0000256" key="14">
    <source>
        <dbReference type="ARBA" id="ARBA00023288"/>
    </source>
</evidence>
<feature type="domain" description="Polysaccharide export protein N-terminal" evidence="16">
    <location>
        <begin position="73"/>
        <end position="169"/>
    </location>
</feature>
<keyword evidence="13" id="KW-0998">Cell outer membrane</keyword>
<evidence type="ECO:0000256" key="7">
    <source>
        <dbReference type="ARBA" id="ARBA00022729"/>
    </source>
</evidence>
<evidence type="ECO:0000313" key="19">
    <source>
        <dbReference type="Proteomes" id="UP000072421"/>
    </source>
</evidence>
<evidence type="ECO:0000259" key="17">
    <source>
        <dbReference type="Pfam" id="PF22461"/>
    </source>
</evidence>
<dbReference type="PANTHER" id="PTHR33619:SF3">
    <property type="entry name" value="POLYSACCHARIDE EXPORT PROTEIN GFCE-RELATED"/>
    <property type="match status" value="1"/>
</dbReference>
<keyword evidence="6" id="KW-0812">Transmembrane</keyword>
<accession>A0A127PBC4</accession>
<feature type="domain" description="SLBB" evidence="17">
    <location>
        <begin position="260"/>
        <end position="344"/>
    </location>
</feature>
<dbReference type="GO" id="GO:0006811">
    <property type="term" value="P:monoatomic ion transport"/>
    <property type="evidence" value="ECO:0007669"/>
    <property type="project" value="UniProtKB-KW"/>
</dbReference>
<dbReference type="InterPro" id="IPR054765">
    <property type="entry name" value="SLBB_dom"/>
</dbReference>
<protein>
    <submittedName>
        <fullName evidence="18">Polysaccharide biosynthesis/export family protein</fullName>
    </submittedName>
</protein>
<evidence type="ECO:0000256" key="6">
    <source>
        <dbReference type="ARBA" id="ARBA00022692"/>
    </source>
</evidence>
<keyword evidence="3" id="KW-0813">Transport</keyword>
<keyword evidence="9" id="KW-0406">Ion transport</keyword>
<sequence length="377" mass="40472">MKKILLLTLVFALGGCAFAPGMKFDSYSPLDASDPESVPVITPITLKLVQQENAERVRQAGQGEQYRELIGKPQPYRMGPADILSIIVWDHPELVVPNLTYTLGATGNLSNSGMTAQTLPGYVISNEGEVQFPYVGLFKAEGYTEVEAQKKLRGLLSKYIRDPQITLRVIGYRSQKIYVDGEVRSAGVKQMSDVPMTLSEAINQAGGIPPSGDASRITLVRGAKSYEISVPDLIARNLSPSDILMQNNDVLRVAPLSDNQVSVSGEVRSPGLLPLRSNGRLTLSDALNGAGGVDANTSDPSAIYVVRAAPDGTMPKVFHLDSKSPVGMALAENFPLQAKDVVYVDAPGLVRFSRVFALLVGTSTTAVNSRNAVDKKN</sequence>
<evidence type="ECO:0000256" key="11">
    <source>
        <dbReference type="ARBA" id="ARBA00023136"/>
    </source>
</evidence>
<evidence type="ECO:0000256" key="12">
    <source>
        <dbReference type="ARBA" id="ARBA00023139"/>
    </source>
</evidence>
<dbReference type="PROSITE" id="PS51257">
    <property type="entry name" value="PROKAR_LIPOPROTEIN"/>
    <property type="match status" value="1"/>
</dbReference>
<evidence type="ECO:0000256" key="3">
    <source>
        <dbReference type="ARBA" id="ARBA00022448"/>
    </source>
</evidence>
<feature type="domain" description="SLBB" evidence="17">
    <location>
        <begin position="175"/>
        <end position="253"/>
    </location>
</feature>
<dbReference type="Gene3D" id="3.30.1950.10">
    <property type="entry name" value="wza like domain"/>
    <property type="match status" value="1"/>
</dbReference>
<evidence type="ECO:0000256" key="2">
    <source>
        <dbReference type="ARBA" id="ARBA00009450"/>
    </source>
</evidence>
<evidence type="ECO:0000256" key="8">
    <source>
        <dbReference type="ARBA" id="ARBA00023047"/>
    </source>
</evidence>
<keyword evidence="4" id="KW-1134">Transmembrane beta strand</keyword>
<comment type="subcellular location">
    <subcellularLocation>
        <location evidence="1">Cell outer membrane</location>
        <topology evidence="1">Multi-pass membrane protein</topology>
    </subcellularLocation>
</comment>
<dbReference type="EMBL" id="CP013232">
    <property type="protein sequence ID" value="AMO95120.1"/>
    <property type="molecule type" value="Genomic_DNA"/>
</dbReference>
<name>A0A127PBC4_9BURK</name>
<keyword evidence="8" id="KW-0625">Polysaccharide transport</keyword>
<keyword evidence="12" id="KW-0564">Palmitate</keyword>
<organism evidence="18">
    <name type="scientific">Collimonas fungivorans</name>
    <dbReference type="NCBI Taxonomy" id="158899"/>
    <lineage>
        <taxon>Bacteria</taxon>
        <taxon>Pseudomonadati</taxon>
        <taxon>Pseudomonadota</taxon>
        <taxon>Betaproteobacteria</taxon>
        <taxon>Burkholderiales</taxon>
        <taxon>Oxalobacteraceae</taxon>
        <taxon>Collimonas</taxon>
    </lineage>
</organism>
<reference evidence="18 19" key="1">
    <citation type="submission" date="2015-11" db="EMBL/GenBank/DDBJ databases">
        <title>Exploring the genomic traits of fungus-feeding bacterial genus Collimonas.</title>
        <authorList>
            <person name="Song C."/>
            <person name="Schmidt R."/>
            <person name="de Jager V."/>
            <person name="Krzyzanowska D."/>
            <person name="Jongedijk E."/>
            <person name="Cankar K."/>
            <person name="Beekwilder J."/>
            <person name="van Veen A."/>
            <person name="de Boer W."/>
            <person name="van Veen J.A."/>
            <person name="Garbeva P."/>
        </authorList>
    </citation>
    <scope>NUCLEOTIDE SEQUENCE [LARGE SCALE GENOMIC DNA]</scope>
    <source>
        <strain evidence="18 19">Ter6</strain>
    </source>
</reference>
<dbReference type="Pfam" id="PF02563">
    <property type="entry name" value="Poly_export"/>
    <property type="match status" value="1"/>
</dbReference>
<proteinExistence type="inferred from homology"/>
<evidence type="ECO:0000313" key="18">
    <source>
        <dbReference type="EMBL" id="AMO95120.1"/>
    </source>
</evidence>